<dbReference type="Proteomes" id="UP000199208">
    <property type="component" value="Unassembled WGS sequence"/>
</dbReference>
<feature type="compositionally biased region" description="Acidic residues" evidence="2">
    <location>
        <begin position="277"/>
        <end position="286"/>
    </location>
</feature>
<sequence length="343" mass="37700">MKAVITEIRGAKAAALQNDGSVRLLDNKNFKIGQVIEVKTTKWYSKATSWVAAAAAVLLVTSGAVSYAYMNPVTTINVDVNPSVEMRLNTFDKVINAKALNADGEEILKALNLKGMESDEAIEALIEAMIDDGYLNEEDDTADIVITVTKKNEEKLEKLTVDLDGKIKAYVTEAGIEAEVEVQGVGADRVALAAAIEEENEDYAMTPGKLNLLQKLNAAMDEDAEDLDEAQKVIDFVDDLLDDLDKEELSVKDIMKEIKRLRFENGELPEEKAKVEGEEDEEEMDQDKEKEDKDKDKNKPEKPEADDPETDSSEDSEEEGDRPTTPPGLEGKDVGNGNGNKDN</sequence>
<dbReference type="OrthoDB" id="9800626at2"/>
<dbReference type="Pfam" id="PF23750">
    <property type="entry name" value="RsgI_M"/>
    <property type="match status" value="1"/>
</dbReference>
<evidence type="ECO:0000256" key="3">
    <source>
        <dbReference type="SAM" id="Phobius"/>
    </source>
</evidence>
<evidence type="ECO:0000313" key="6">
    <source>
        <dbReference type="Proteomes" id="UP000199208"/>
    </source>
</evidence>
<feature type="compositionally biased region" description="Acidic residues" evidence="2">
    <location>
        <begin position="306"/>
        <end position="320"/>
    </location>
</feature>
<evidence type="ECO:0000313" key="5">
    <source>
        <dbReference type="EMBL" id="SCZ81363.1"/>
    </source>
</evidence>
<dbReference type="AlphaFoldDB" id="A0A1G5S4V6"/>
<dbReference type="STRING" id="1120920.SAMN03080599_02749"/>
<keyword evidence="3" id="KW-0472">Membrane</keyword>
<evidence type="ECO:0000256" key="1">
    <source>
        <dbReference type="SAM" id="Coils"/>
    </source>
</evidence>
<proteinExistence type="predicted"/>
<reference evidence="5 6" key="1">
    <citation type="submission" date="2016-10" db="EMBL/GenBank/DDBJ databases">
        <authorList>
            <person name="de Groot N.N."/>
        </authorList>
    </citation>
    <scope>NUCLEOTIDE SEQUENCE [LARGE SCALE GENOMIC DNA]</scope>
    <source>
        <strain evidence="5 6">DSM 2784</strain>
    </source>
</reference>
<organism evidence="5 6">
    <name type="scientific">Acidaminobacter hydrogenoformans DSM 2784</name>
    <dbReference type="NCBI Taxonomy" id="1120920"/>
    <lineage>
        <taxon>Bacteria</taxon>
        <taxon>Bacillati</taxon>
        <taxon>Bacillota</taxon>
        <taxon>Clostridia</taxon>
        <taxon>Peptostreptococcales</taxon>
        <taxon>Acidaminobacteraceae</taxon>
        <taxon>Acidaminobacter</taxon>
    </lineage>
</organism>
<gene>
    <name evidence="5" type="ORF">SAMN03080599_02749</name>
</gene>
<keyword evidence="3" id="KW-1133">Transmembrane helix</keyword>
<dbReference type="EMBL" id="FMWL01000018">
    <property type="protein sequence ID" value="SCZ81363.1"/>
    <property type="molecule type" value="Genomic_DNA"/>
</dbReference>
<accession>A0A1G5S4V6</accession>
<protein>
    <recommendedName>
        <fullName evidence="4">Anti-sigma factor RsgI-like middle domain-containing protein</fullName>
    </recommendedName>
</protein>
<name>A0A1G5S4V6_9FIRM</name>
<feature type="compositionally biased region" description="Basic and acidic residues" evidence="2">
    <location>
        <begin position="287"/>
        <end position="305"/>
    </location>
</feature>
<feature type="compositionally biased region" description="Gly residues" evidence="2">
    <location>
        <begin position="334"/>
        <end position="343"/>
    </location>
</feature>
<evidence type="ECO:0000259" key="4">
    <source>
        <dbReference type="Pfam" id="PF23750"/>
    </source>
</evidence>
<feature type="coiled-coil region" evidence="1">
    <location>
        <begin position="210"/>
        <end position="264"/>
    </location>
</feature>
<evidence type="ECO:0000256" key="2">
    <source>
        <dbReference type="SAM" id="MobiDB-lite"/>
    </source>
</evidence>
<keyword evidence="6" id="KW-1185">Reference proteome</keyword>
<feature type="region of interest" description="Disordered" evidence="2">
    <location>
        <begin position="270"/>
        <end position="343"/>
    </location>
</feature>
<keyword evidence="1" id="KW-0175">Coiled coil</keyword>
<keyword evidence="3" id="KW-0812">Transmembrane</keyword>
<feature type="transmembrane region" description="Helical" evidence="3">
    <location>
        <begin position="49"/>
        <end position="70"/>
    </location>
</feature>
<dbReference type="RefSeq" id="WP_092592452.1">
    <property type="nucleotide sequence ID" value="NZ_FMWL01000018.1"/>
</dbReference>
<dbReference type="InterPro" id="IPR055431">
    <property type="entry name" value="RsgI_M"/>
</dbReference>
<feature type="domain" description="Anti-sigma factor RsgI-like middle" evidence="4">
    <location>
        <begin position="74"/>
        <end position="215"/>
    </location>
</feature>